<evidence type="ECO:0000256" key="1">
    <source>
        <dbReference type="SAM" id="MobiDB-lite"/>
    </source>
</evidence>
<dbReference type="EMBL" id="JACEEZ010005761">
    <property type="protein sequence ID" value="KAG0725289.1"/>
    <property type="molecule type" value="Genomic_DNA"/>
</dbReference>
<comment type="caution">
    <text evidence="2">The sequence shown here is derived from an EMBL/GenBank/DDBJ whole genome shotgun (WGS) entry which is preliminary data.</text>
</comment>
<keyword evidence="3" id="KW-1185">Reference proteome</keyword>
<accession>A0A8J4YKS8</accession>
<organism evidence="2 3">
    <name type="scientific">Chionoecetes opilio</name>
    <name type="common">Atlantic snow crab</name>
    <name type="synonym">Cancer opilio</name>
    <dbReference type="NCBI Taxonomy" id="41210"/>
    <lineage>
        <taxon>Eukaryota</taxon>
        <taxon>Metazoa</taxon>
        <taxon>Ecdysozoa</taxon>
        <taxon>Arthropoda</taxon>
        <taxon>Crustacea</taxon>
        <taxon>Multicrustacea</taxon>
        <taxon>Malacostraca</taxon>
        <taxon>Eumalacostraca</taxon>
        <taxon>Eucarida</taxon>
        <taxon>Decapoda</taxon>
        <taxon>Pleocyemata</taxon>
        <taxon>Brachyura</taxon>
        <taxon>Eubrachyura</taxon>
        <taxon>Majoidea</taxon>
        <taxon>Majidae</taxon>
        <taxon>Chionoecetes</taxon>
    </lineage>
</organism>
<evidence type="ECO:0000313" key="2">
    <source>
        <dbReference type="EMBL" id="KAG0725289.1"/>
    </source>
</evidence>
<dbReference type="OrthoDB" id="9348951at2759"/>
<protein>
    <submittedName>
        <fullName evidence="2">Uncharacterized protein</fullName>
    </submittedName>
</protein>
<proteinExistence type="predicted"/>
<sequence>MTVKLTKSRTPGFVNIQRSYEIVQAVIANSPNRDQLQAQLKNPATLLKEVKPTVNSPGVNSAVVVNTANASVNASNNNAKNNNSNLIMHATPQLQTITVVKAVATNSNSSSNIISNSNNSSNITSSSSNNNNSSSSSSSNNNNSSSSSSNNNNSNLTSVQTGQIMTSLQRTVRQVPVTVVSTSGSVTQVQGGVTTAASAGALVLRPMMTPHLATSQTNTCGGSMAPPLASARPITILRPTGSGRPIVVRMPVGGLQVLRLGSRITTSGDINSGSDGGNQQQHPPRAASAPPDKSGVMVAVSPDPPVWDPELLYRQAVVKCHLPAFLIRADIFYPKVTSVQV</sequence>
<feature type="region of interest" description="Disordered" evidence="1">
    <location>
        <begin position="266"/>
        <end position="296"/>
    </location>
</feature>
<evidence type="ECO:0000313" key="3">
    <source>
        <dbReference type="Proteomes" id="UP000770661"/>
    </source>
</evidence>
<dbReference type="AlphaFoldDB" id="A0A8J4YKS8"/>
<feature type="region of interest" description="Disordered" evidence="1">
    <location>
        <begin position="109"/>
        <end position="157"/>
    </location>
</feature>
<name>A0A8J4YKS8_CHIOP</name>
<feature type="compositionally biased region" description="Low complexity" evidence="1">
    <location>
        <begin position="109"/>
        <end position="155"/>
    </location>
</feature>
<dbReference type="Proteomes" id="UP000770661">
    <property type="component" value="Unassembled WGS sequence"/>
</dbReference>
<gene>
    <name evidence="2" type="ORF">GWK47_038919</name>
</gene>
<reference evidence="2" key="1">
    <citation type="submission" date="2020-07" db="EMBL/GenBank/DDBJ databases">
        <title>The High-quality genome of the commercially important snow crab, Chionoecetes opilio.</title>
        <authorList>
            <person name="Jeong J.-H."/>
            <person name="Ryu S."/>
        </authorList>
    </citation>
    <scope>NUCLEOTIDE SEQUENCE</scope>
    <source>
        <strain evidence="2">MADBK_172401_WGS</strain>
        <tissue evidence="2">Digestive gland</tissue>
    </source>
</reference>